<feature type="region of interest" description="Disordered" evidence="1">
    <location>
        <begin position="1"/>
        <end position="21"/>
    </location>
</feature>
<keyword evidence="3" id="KW-1185">Reference proteome</keyword>
<dbReference type="Proteomes" id="UP000663879">
    <property type="component" value="Unassembled WGS sequence"/>
</dbReference>
<reference evidence="2" key="1">
    <citation type="submission" date="2021-02" db="EMBL/GenBank/DDBJ databases">
        <authorList>
            <person name="Nowell W R."/>
        </authorList>
    </citation>
    <scope>NUCLEOTIDE SEQUENCE</scope>
    <source>
        <strain evidence="2">Ploen Becks lab</strain>
    </source>
</reference>
<accession>A0A814LWR3</accession>
<organism evidence="2 3">
    <name type="scientific">Brachionus calyciflorus</name>
    <dbReference type="NCBI Taxonomy" id="104777"/>
    <lineage>
        <taxon>Eukaryota</taxon>
        <taxon>Metazoa</taxon>
        <taxon>Spiralia</taxon>
        <taxon>Gnathifera</taxon>
        <taxon>Rotifera</taxon>
        <taxon>Eurotatoria</taxon>
        <taxon>Monogononta</taxon>
        <taxon>Pseudotrocha</taxon>
        <taxon>Ploima</taxon>
        <taxon>Brachionidae</taxon>
        <taxon>Brachionus</taxon>
    </lineage>
</organism>
<evidence type="ECO:0000313" key="2">
    <source>
        <dbReference type="EMBL" id="CAF1068799.1"/>
    </source>
</evidence>
<proteinExistence type="predicted"/>
<feature type="non-terminal residue" evidence="2">
    <location>
        <position position="1"/>
    </location>
</feature>
<evidence type="ECO:0000313" key="3">
    <source>
        <dbReference type="Proteomes" id="UP000663879"/>
    </source>
</evidence>
<name>A0A814LWR3_9BILA</name>
<dbReference type="EMBL" id="CAJNOC010006051">
    <property type="protein sequence ID" value="CAF1068799.1"/>
    <property type="molecule type" value="Genomic_DNA"/>
</dbReference>
<sequence>NFLTAASLKDNTNETVHSETTGISNETTDWAINLLRSKKEVKKNEWKGFGYLLREFWE</sequence>
<gene>
    <name evidence="2" type="ORF">OXX778_LOCUS19631</name>
</gene>
<dbReference type="AlphaFoldDB" id="A0A814LWR3"/>
<protein>
    <submittedName>
        <fullName evidence="2">Uncharacterized protein</fullName>
    </submittedName>
</protein>
<evidence type="ECO:0000256" key="1">
    <source>
        <dbReference type="SAM" id="MobiDB-lite"/>
    </source>
</evidence>
<comment type="caution">
    <text evidence="2">The sequence shown here is derived from an EMBL/GenBank/DDBJ whole genome shotgun (WGS) entry which is preliminary data.</text>
</comment>